<sequence>MDSFLKNTTEIFKRQSSGGSSQPIQRRGSKSISLQSLSEQSSPSNGHYRENTLHNQQDLRNSATSISTMARSLSIASSLSMSPGEQLEQDSATDSQPSLTTSQPLGDYSSNSAHSLNEPYIQDSLLKNRAISMSSGLDAPNGRLRRKASKSNRVTWLASEGLTNYFKRLMQDEKSEEMQMCHSYQDFSSIPEIEPYGPTIDSKGRRLSYQKAVSGEDPVLPARYHDLTQRRRTFIPEHQEANYELNKRLDDFTKNGIPTLQGFCVATIPDQAFAYLMWAEGAKNIEDFYSDKVIPPHEEARQAVIRELVNTEADYIKHIMALVEVFMAAAHSLQDSGFILDVDTERLFSNIPDVLNASLHFWNMTFYPMLIDAVENDTIFNSEFMALGFCQFRELLHPYEKYVNGQSKAIEYLRSLSNNSDFMTYLAWCHKQKECNRLQLSDMLVKPMQRLTKYSLILRRIIVNTDFEPERTSLIAMETFAKNYLLDINRSIRQREELEKLDALANSVDTFEIDFKDEDMDRYFRMFAQLNLKAPMLNCLPSHSRCLIYQGDLRFKDNVKETDVRVFLLTDMLLICKKLSKGSTYAYKMIRPKYMVDKMHHFPKFSRSKELVALIFVVLDDVSSSYHCFTLSESCKEEKHHGPIKVSVLQMWEHKVKEAKLSYELAVWFARNPSRDLSEVEMDSSSDYALSFGSSTRPGKAGSEELNIEREARERVAAMLHRSMGASTEYEFSQASMATDSFDVTQAMVSGEISSGRGFRYPMHRTSTGGSSRNSRLSSFQQSMSAASHDEPQPGPSRIVFRPGSSVEQHVIPPQHHDEVVTSITVNVVSESESETVVPDPPPIPIHAVHSHHGAHAAQSTHSAHSGHGVHSRAASASPNTLRVQPQNCVMALVHSLPDLTIEPATPRPPQSPSPQSASEKLYQSHNELLQRNRLLAAQQHQYLSPDHRGTSYPPPSPTRASLRRGLAFSYSFKYPPLTKMGHVNSQVQLPPEPMPSTSQHAQLPSDTPSTAKKSGNPSPVAATGPEKATGGKIGKCSSFFSTSGWQAKFDG</sequence>
<evidence type="ECO:0000256" key="1">
    <source>
        <dbReference type="SAM" id="MobiDB-lite"/>
    </source>
</evidence>
<feature type="compositionally biased region" description="Low complexity" evidence="1">
    <location>
        <begin position="766"/>
        <end position="783"/>
    </location>
</feature>
<feature type="region of interest" description="Disordered" evidence="1">
    <location>
        <begin position="759"/>
        <end position="801"/>
    </location>
</feature>
<feature type="region of interest" description="Disordered" evidence="1">
    <location>
        <begin position="853"/>
        <end position="880"/>
    </location>
</feature>
<dbReference type="PROSITE" id="PS50010">
    <property type="entry name" value="DH_2"/>
    <property type="match status" value="1"/>
</dbReference>
<keyword evidence="4" id="KW-1185">Reference proteome</keyword>
<dbReference type="GO" id="GO:0030424">
    <property type="term" value="C:axon"/>
    <property type="evidence" value="ECO:0007669"/>
    <property type="project" value="TreeGrafter"/>
</dbReference>
<feature type="compositionally biased region" description="Polar residues" evidence="1">
    <location>
        <begin position="1"/>
        <end position="24"/>
    </location>
</feature>
<dbReference type="Pfam" id="PF00621">
    <property type="entry name" value="RhoGEF"/>
    <property type="match status" value="1"/>
</dbReference>
<feature type="region of interest" description="Disordered" evidence="1">
    <location>
        <begin position="901"/>
        <end position="922"/>
    </location>
</feature>
<dbReference type="GO" id="GO:0043542">
    <property type="term" value="P:endothelial cell migration"/>
    <property type="evidence" value="ECO:0007669"/>
    <property type="project" value="TreeGrafter"/>
</dbReference>
<dbReference type="InterPro" id="IPR000219">
    <property type="entry name" value="DH_dom"/>
</dbReference>
<proteinExistence type="predicted"/>
<feature type="compositionally biased region" description="Polar residues" evidence="1">
    <location>
        <begin position="89"/>
        <end position="114"/>
    </location>
</feature>
<protein>
    <submittedName>
        <fullName evidence="3">(apollo) hypothetical protein</fullName>
    </submittedName>
</protein>
<dbReference type="InterPro" id="IPR040181">
    <property type="entry name" value="PKHG5/7"/>
</dbReference>
<organism evidence="3 4">
    <name type="scientific">Parnassius apollo</name>
    <name type="common">Apollo butterfly</name>
    <name type="synonym">Papilio apollo</name>
    <dbReference type="NCBI Taxonomy" id="110799"/>
    <lineage>
        <taxon>Eukaryota</taxon>
        <taxon>Metazoa</taxon>
        <taxon>Ecdysozoa</taxon>
        <taxon>Arthropoda</taxon>
        <taxon>Hexapoda</taxon>
        <taxon>Insecta</taxon>
        <taxon>Pterygota</taxon>
        <taxon>Neoptera</taxon>
        <taxon>Endopterygota</taxon>
        <taxon>Lepidoptera</taxon>
        <taxon>Glossata</taxon>
        <taxon>Ditrysia</taxon>
        <taxon>Papilionoidea</taxon>
        <taxon>Papilionidae</taxon>
        <taxon>Parnassiinae</taxon>
        <taxon>Parnassini</taxon>
        <taxon>Parnassius</taxon>
        <taxon>Parnassius</taxon>
    </lineage>
</organism>
<dbReference type="Proteomes" id="UP000691718">
    <property type="component" value="Unassembled WGS sequence"/>
</dbReference>
<dbReference type="OrthoDB" id="5585231at2759"/>
<feature type="compositionally biased region" description="Low complexity" evidence="1">
    <location>
        <begin position="30"/>
        <end position="44"/>
    </location>
</feature>
<gene>
    <name evidence="3" type="ORF">PAPOLLO_LOCUS6673</name>
</gene>
<feature type="compositionally biased region" description="Low complexity" evidence="1">
    <location>
        <begin position="856"/>
        <end position="869"/>
    </location>
</feature>
<feature type="region of interest" description="Disordered" evidence="1">
    <location>
        <begin position="78"/>
        <end position="114"/>
    </location>
</feature>
<dbReference type="EMBL" id="CAJQZP010000444">
    <property type="protein sequence ID" value="CAG4961977.1"/>
    <property type="molecule type" value="Genomic_DNA"/>
</dbReference>
<evidence type="ECO:0000313" key="3">
    <source>
        <dbReference type="EMBL" id="CAG4961977.1"/>
    </source>
</evidence>
<dbReference type="GO" id="GO:0005886">
    <property type="term" value="C:plasma membrane"/>
    <property type="evidence" value="ECO:0007669"/>
    <property type="project" value="TreeGrafter"/>
</dbReference>
<feature type="region of interest" description="Disordered" evidence="1">
    <location>
        <begin position="984"/>
        <end position="1033"/>
    </location>
</feature>
<feature type="region of interest" description="Disordered" evidence="1">
    <location>
        <begin position="1"/>
        <end position="50"/>
    </location>
</feature>
<dbReference type="GO" id="GO:0007266">
    <property type="term" value="P:Rho protein signal transduction"/>
    <property type="evidence" value="ECO:0007669"/>
    <property type="project" value="TreeGrafter"/>
</dbReference>
<evidence type="ECO:0000259" key="2">
    <source>
        <dbReference type="PROSITE" id="PS50010"/>
    </source>
</evidence>
<feature type="domain" description="DH" evidence="2">
    <location>
        <begin position="300"/>
        <end position="491"/>
    </location>
</feature>
<accession>A0A8S3WIE6</accession>
<feature type="compositionally biased region" description="Polar residues" evidence="1">
    <location>
        <begin position="996"/>
        <end position="1018"/>
    </location>
</feature>
<dbReference type="SMART" id="SM00325">
    <property type="entry name" value="RhoGEF"/>
    <property type="match status" value="1"/>
</dbReference>
<dbReference type="GO" id="GO:0030139">
    <property type="term" value="C:endocytic vesicle"/>
    <property type="evidence" value="ECO:0007669"/>
    <property type="project" value="TreeGrafter"/>
</dbReference>
<evidence type="ECO:0000313" key="4">
    <source>
        <dbReference type="Proteomes" id="UP000691718"/>
    </source>
</evidence>
<name>A0A8S3WIE6_PARAO</name>
<dbReference type="PANTHER" id="PTHR13217:SF11">
    <property type="entry name" value="PLECKSTRIN HOMOLOGY DOMAIN-CONTAINING FAMILY G MEMBER 5"/>
    <property type="match status" value="1"/>
</dbReference>
<dbReference type="GO" id="GO:0005085">
    <property type="term" value="F:guanyl-nucleotide exchange factor activity"/>
    <property type="evidence" value="ECO:0007669"/>
    <property type="project" value="InterPro"/>
</dbReference>
<reference evidence="3" key="1">
    <citation type="submission" date="2021-04" db="EMBL/GenBank/DDBJ databases">
        <authorList>
            <person name="Tunstrom K."/>
        </authorList>
    </citation>
    <scope>NUCLEOTIDE SEQUENCE</scope>
</reference>
<dbReference type="CDD" id="cd00160">
    <property type="entry name" value="RhoGEF"/>
    <property type="match status" value="1"/>
</dbReference>
<dbReference type="PANTHER" id="PTHR13217">
    <property type="entry name" value="PLECKSTRIN HOMOLOGY DOMAIN-CONTAINING FAMILY G MEMBER 7"/>
    <property type="match status" value="1"/>
</dbReference>
<dbReference type="AlphaFoldDB" id="A0A8S3WIE6"/>
<comment type="caution">
    <text evidence="3">The sequence shown here is derived from an EMBL/GenBank/DDBJ whole genome shotgun (WGS) entry which is preliminary data.</text>
</comment>